<gene>
    <name evidence="1" type="ORF">CDAR_249031</name>
</gene>
<keyword evidence="2" id="KW-1185">Reference proteome</keyword>
<evidence type="ECO:0000313" key="1">
    <source>
        <dbReference type="EMBL" id="GIY30315.1"/>
    </source>
</evidence>
<dbReference type="Proteomes" id="UP001054837">
    <property type="component" value="Unassembled WGS sequence"/>
</dbReference>
<accession>A0AAV4S817</accession>
<sequence length="115" mass="13004">MSKSYWVYGTSRCQNLIGSMEHQDVKSRVFMGHQNVKKLSVFVGPPDIKILAMGKMFVGHQDVKICQNLIGSMGHQDVKILLGLWDIKMSKVGCSWDIKMSKNLVCSWDLQISKS</sequence>
<name>A0AAV4S817_9ARAC</name>
<comment type="caution">
    <text evidence="1">The sequence shown here is derived from an EMBL/GenBank/DDBJ whole genome shotgun (WGS) entry which is preliminary data.</text>
</comment>
<proteinExistence type="predicted"/>
<dbReference type="EMBL" id="BPLQ01007471">
    <property type="protein sequence ID" value="GIY30315.1"/>
    <property type="molecule type" value="Genomic_DNA"/>
</dbReference>
<reference evidence="1 2" key="1">
    <citation type="submission" date="2021-06" db="EMBL/GenBank/DDBJ databases">
        <title>Caerostris darwini draft genome.</title>
        <authorList>
            <person name="Kono N."/>
            <person name="Arakawa K."/>
        </authorList>
    </citation>
    <scope>NUCLEOTIDE SEQUENCE [LARGE SCALE GENOMIC DNA]</scope>
</reference>
<organism evidence="1 2">
    <name type="scientific">Caerostris darwini</name>
    <dbReference type="NCBI Taxonomy" id="1538125"/>
    <lineage>
        <taxon>Eukaryota</taxon>
        <taxon>Metazoa</taxon>
        <taxon>Ecdysozoa</taxon>
        <taxon>Arthropoda</taxon>
        <taxon>Chelicerata</taxon>
        <taxon>Arachnida</taxon>
        <taxon>Araneae</taxon>
        <taxon>Araneomorphae</taxon>
        <taxon>Entelegynae</taxon>
        <taxon>Araneoidea</taxon>
        <taxon>Araneidae</taxon>
        <taxon>Caerostris</taxon>
    </lineage>
</organism>
<dbReference type="AlphaFoldDB" id="A0AAV4S817"/>
<evidence type="ECO:0000313" key="2">
    <source>
        <dbReference type="Proteomes" id="UP001054837"/>
    </source>
</evidence>
<protein>
    <submittedName>
        <fullName evidence="1">Uncharacterized protein</fullName>
    </submittedName>
</protein>